<geneLocation type="plasmid" evidence="13">
    <name>unnamed2</name>
</geneLocation>
<dbReference type="GO" id="GO:0015035">
    <property type="term" value="F:protein-disulfide reductase activity"/>
    <property type="evidence" value="ECO:0007669"/>
    <property type="project" value="InterPro"/>
</dbReference>
<dbReference type="InterPro" id="IPR003752">
    <property type="entry name" value="DiS_bond_form_DsbB/BdbC"/>
</dbReference>
<dbReference type="RefSeq" id="WP_103428012.1">
    <property type="nucleotide sequence ID" value="NZ_CP026311.1"/>
</dbReference>
<evidence type="ECO:0000256" key="4">
    <source>
        <dbReference type="ARBA" id="ARBA00022692"/>
    </source>
</evidence>
<evidence type="ECO:0000256" key="11">
    <source>
        <dbReference type="ARBA" id="ARBA00023284"/>
    </source>
</evidence>
<evidence type="ECO:0000256" key="5">
    <source>
        <dbReference type="ARBA" id="ARBA00022982"/>
    </source>
</evidence>
<accession>A0A2I8VQZ3</accession>
<dbReference type="PANTHER" id="PTHR43469:SF1">
    <property type="entry name" value="SPBETA PROPHAGE-DERIVED DISULFIDE BOND FORMATION PROTEIN B"/>
    <property type="match status" value="1"/>
</dbReference>
<keyword evidence="5" id="KW-0249">Electron transport</keyword>
<dbReference type="PANTHER" id="PTHR43469">
    <property type="entry name" value="DISULFIDE FORMATION PROTEIN-RELATED"/>
    <property type="match status" value="1"/>
</dbReference>
<keyword evidence="10" id="KW-0143">Chaperone</keyword>
<dbReference type="KEGG" id="srub:C2R22_22485"/>
<evidence type="ECO:0000256" key="9">
    <source>
        <dbReference type="ARBA" id="ARBA00023157"/>
    </source>
</evidence>
<sequence>MQLGQTESWMSDGRFWLAGGAGVAAVATLGSLWFSLGLGLVPCTLCWYQRILMYPLVVVLGVAALESHNTVWRTVVPLSVVGASIAGYHSVLQATKASCTFAGPCAVVQWQAPVLGLTIPNLSLIAFVLVTITVLAGSNLVEPEHQL</sequence>
<evidence type="ECO:0000256" key="10">
    <source>
        <dbReference type="ARBA" id="ARBA00023186"/>
    </source>
</evidence>
<keyword evidence="13" id="KW-0614">Plasmid</keyword>
<feature type="transmembrane region" description="Helical" evidence="12">
    <location>
        <begin position="122"/>
        <end position="141"/>
    </location>
</feature>
<protein>
    <submittedName>
        <fullName evidence="13">Disulfide bond formation protein B</fullName>
    </submittedName>
</protein>
<evidence type="ECO:0000256" key="8">
    <source>
        <dbReference type="ARBA" id="ARBA00023136"/>
    </source>
</evidence>
<dbReference type="GeneID" id="35594923"/>
<keyword evidence="9" id="KW-1015">Disulfide bond</keyword>
<dbReference type="Pfam" id="PF02600">
    <property type="entry name" value="DsbB"/>
    <property type="match status" value="1"/>
</dbReference>
<feature type="transmembrane region" description="Helical" evidence="12">
    <location>
        <begin position="15"/>
        <end position="35"/>
    </location>
</feature>
<dbReference type="AlphaFoldDB" id="A0A2I8VQZ3"/>
<evidence type="ECO:0000256" key="6">
    <source>
        <dbReference type="ARBA" id="ARBA00022989"/>
    </source>
</evidence>
<comment type="similarity">
    <text evidence="2">Belongs to the DsbB family. BdbC subfamily.</text>
</comment>
<dbReference type="Proteomes" id="UP000236584">
    <property type="component" value="Plasmid unnamed2"/>
</dbReference>
<organism evidence="13 14">
    <name type="scientific">Salinigranum rubrum</name>
    <dbReference type="NCBI Taxonomy" id="755307"/>
    <lineage>
        <taxon>Archaea</taxon>
        <taxon>Methanobacteriati</taxon>
        <taxon>Methanobacteriota</taxon>
        <taxon>Stenosarchaea group</taxon>
        <taxon>Halobacteria</taxon>
        <taxon>Halobacteriales</taxon>
        <taxon>Haloferacaceae</taxon>
        <taxon>Salinigranum</taxon>
    </lineage>
</organism>
<dbReference type="EMBL" id="CP026311">
    <property type="protein sequence ID" value="AUV84325.1"/>
    <property type="molecule type" value="Genomic_DNA"/>
</dbReference>
<evidence type="ECO:0000256" key="12">
    <source>
        <dbReference type="SAM" id="Phobius"/>
    </source>
</evidence>
<dbReference type="SUPFAM" id="SSF158442">
    <property type="entry name" value="DsbB-like"/>
    <property type="match status" value="1"/>
</dbReference>
<evidence type="ECO:0000256" key="1">
    <source>
        <dbReference type="ARBA" id="ARBA00004141"/>
    </source>
</evidence>
<feature type="transmembrane region" description="Helical" evidence="12">
    <location>
        <begin position="47"/>
        <end position="65"/>
    </location>
</feature>
<evidence type="ECO:0000313" key="14">
    <source>
        <dbReference type="Proteomes" id="UP000236584"/>
    </source>
</evidence>
<evidence type="ECO:0000256" key="7">
    <source>
        <dbReference type="ARBA" id="ARBA00023002"/>
    </source>
</evidence>
<reference evidence="13 14" key="1">
    <citation type="submission" date="2018-01" db="EMBL/GenBank/DDBJ databases">
        <title>Complete genome sequence of Salinigranum rubrum GX10T, an extremely halophilic archaeon isolated from a marine solar saltern.</title>
        <authorList>
            <person name="Han S."/>
        </authorList>
    </citation>
    <scope>NUCLEOTIDE SEQUENCE [LARGE SCALE GENOMIC DNA]</scope>
    <source>
        <strain evidence="13 14">GX10</strain>
        <plasmid evidence="14">Plasmid unnamed2</plasmid>
    </source>
</reference>
<keyword evidence="8 12" id="KW-0472">Membrane</keyword>
<keyword evidence="7" id="KW-0560">Oxidoreductase</keyword>
<gene>
    <name evidence="13" type="ORF">C2R22_22485</name>
</gene>
<keyword evidence="11" id="KW-0676">Redox-active center</keyword>
<proteinExistence type="inferred from homology"/>
<keyword evidence="3" id="KW-0813">Transport</keyword>
<dbReference type="GO" id="GO:0016020">
    <property type="term" value="C:membrane"/>
    <property type="evidence" value="ECO:0007669"/>
    <property type="project" value="UniProtKB-SubCell"/>
</dbReference>
<evidence type="ECO:0000313" key="13">
    <source>
        <dbReference type="EMBL" id="AUV84325.1"/>
    </source>
</evidence>
<evidence type="ECO:0000256" key="2">
    <source>
        <dbReference type="ARBA" id="ARBA00007602"/>
    </source>
</evidence>
<dbReference type="InterPro" id="IPR023380">
    <property type="entry name" value="DsbB-like_sf"/>
</dbReference>
<keyword evidence="14" id="KW-1185">Reference proteome</keyword>
<keyword evidence="6 12" id="KW-1133">Transmembrane helix</keyword>
<dbReference type="Gene3D" id="1.20.1550.10">
    <property type="entry name" value="DsbB-like"/>
    <property type="match status" value="1"/>
</dbReference>
<comment type="subcellular location">
    <subcellularLocation>
        <location evidence="1">Membrane</location>
        <topology evidence="1">Multi-pass membrane protein</topology>
    </subcellularLocation>
</comment>
<keyword evidence="4 12" id="KW-0812">Transmembrane</keyword>
<name>A0A2I8VQZ3_9EURY</name>
<evidence type="ECO:0000256" key="3">
    <source>
        <dbReference type="ARBA" id="ARBA00022448"/>
    </source>
</evidence>
<dbReference type="GO" id="GO:0006457">
    <property type="term" value="P:protein folding"/>
    <property type="evidence" value="ECO:0007669"/>
    <property type="project" value="InterPro"/>
</dbReference>
<dbReference type="InterPro" id="IPR012187">
    <property type="entry name" value="Disulphide_bond_form_BdbC"/>
</dbReference>